<gene>
    <name evidence="2" type="ORF">AC625_11175</name>
</gene>
<name>A0A0K9GTS8_9BACI</name>
<dbReference type="RefSeq" id="WP_049681355.1">
    <property type="nucleotide sequence ID" value="NZ_LFZW01000001.1"/>
</dbReference>
<dbReference type="Pfam" id="PF01261">
    <property type="entry name" value="AP_endonuc_2"/>
    <property type="match status" value="1"/>
</dbReference>
<proteinExistence type="predicted"/>
<dbReference type="InterPro" id="IPR050312">
    <property type="entry name" value="IolE/XylAMocC-like"/>
</dbReference>
<dbReference type="Proteomes" id="UP000037146">
    <property type="component" value="Unassembled WGS sequence"/>
</dbReference>
<dbReference type="PATRIC" id="fig|1679170.3.peg.2515"/>
<evidence type="ECO:0000313" key="2">
    <source>
        <dbReference type="EMBL" id="KMY50003.1"/>
    </source>
</evidence>
<dbReference type="SUPFAM" id="SSF51658">
    <property type="entry name" value="Xylose isomerase-like"/>
    <property type="match status" value="1"/>
</dbReference>
<feature type="domain" description="Xylose isomerase-like TIM barrel" evidence="1">
    <location>
        <begin position="28"/>
        <end position="221"/>
    </location>
</feature>
<dbReference type="STRING" id="1679170.AC625_11175"/>
<sequence length="253" mass="29522">MTKLGIQISSVREYLQTPEDVLASFSKVSEIGYKTIQIQWINPEIPMDFIHDVLKETRLECIGTQDHYDVVISHLDEVIEINDLWGGSYITVSGIPERYHSYEGCLEFAKELNKLSEFLETKGKILNFHPRYMDVFQYDGQNSLDIIFENTRRDFQFLLDIYQIIYAGLDPIEWIYKVKGRNDLIHFKDGLIDSDGNEVLMPVGQGAIQWKKIFDATIETGVKYAFAEQEKWQKNPFQCLKESYDYIMMNGIE</sequence>
<organism evidence="2 3">
    <name type="scientific">Peribacillus loiseleuriae</name>
    <dbReference type="NCBI Taxonomy" id="1679170"/>
    <lineage>
        <taxon>Bacteria</taxon>
        <taxon>Bacillati</taxon>
        <taxon>Bacillota</taxon>
        <taxon>Bacilli</taxon>
        <taxon>Bacillales</taxon>
        <taxon>Bacillaceae</taxon>
        <taxon>Peribacillus</taxon>
    </lineage>
</organism>
<reference evidence="3" key="1">
    <citation type="submission" date="2015-07" db="EMBL/GenBank/DDBJ databases">
        <title>Genome sequencing project for genomic taxonomy and phylogenomics of Bacillus-like bacteria.</title>
        <authorList>
            <person name="Liu B."/>
            <person name="Wang J."/>
            <person name="Zhu Y."/>
            <person name="Liu G."/>
            <person name="Chen Q."/>
            <person name="Chen Z."/>
            <person name="Lan J."/>
            <person name="Che J."/>
            <person name="Ge C."/>
            <person name="Shi H."/>
            <person name="Pan Z."/>
            <person name="Liu X."/>
        </authorList>
    </citation>
    <scope>NUCLEOTIDE SEQUENCE [LARGE SCALE GENOMIC DNA]</scope>
    <source>
        <strain evidence="3">FJAT-27997</strain>
    </source>
</reference>
<dbReference type="InterPro" id="IPR013022">
    <property type="entry name" value="Xyl_isomerase-like_TIM-brl"/>
</dbReference>
<dbReference type="PANTHER" id="PTHR12110:SF41">
    <property type="entry name" value="INOSOSE DEHYDRATASE"/>
    <property type="match status" value="1"/>
</dbReference>
<dbReference type="EMBL" id="LFZW01000001">
    <property type="protein sequence ID" value="KMY50003.1"/>
    <property type="molecule type" value="Genomic_DNA"/>
</dbReference>
<dbReference type="AlphaFoldDB" id="A0A0K9GTS8"/>
<dbReference type="Gene3D" id="3.20.20.150">
    <property type="entry name" value="Divalent-metal-dependent TIM barrel enzymes"/>
    <property type="match status" value="1"/>
</dbReference>
<comment type="caution">
    <text evidence="2">The sequence shown here is derived from an EMBL/GenBank/DDBJ whole genome shotgun (WGS) entry which is preliminary data.</text>
</comment>
<evidence type="ECO:0000313" key="3">
    <source>
        <dbReference type="Proteomes" id="UP000037146"/>
    </source>
</evidence>
<protein>
    <recommendedName>
        <fullName evidence="1">Xylose isomerase-like TIM barrel domain-containing protein</fullName>
    </recommendedName>
</protein>
<accession>A0A0K9GTS8</accession>
<evidence type="ECO:0000259" key="1">
    <source>
        <dbReference type="Pfam" id="PF01261"/>
    </source>
</evidence>
<keyword evidence="3" id="KW-1185">Reference proteome</keyword>
<dbReference type="InterPro" id="IPR036237">
    <property type="entry name" value="Xyl_isomerase-like_sf"/>
</dbReference>
<dbReference type="OrthoDB" id="9814946at2"/>
<dbReference type="PANTHER" id="PTHR12110">
    <property type="entry name" value="HYDROXYPYRUVATE ISOMERASE"/>
    <property type="match status" value="1"/>
</dbReference>